<dbReference type="OrthoDB" id="9778229at2"/>
<feature type="transmembrane region" description="Helical" evidence="5">
    <location>
        <begin position="357"/>
        <end position="381"/>
    </location>
</feature>
<feature type="domain" description="Cation/H+ exchanger transmembrane" evidence="6">
    <location>
        <begin position="15"/>
        <end position="375"/>
    </location>
</feature>
<dbReference type="GO" id="GO:0016020">
    <property type="term" value="C:membrane"/>
    <property type="evidence" value="ECO:0007669"/>
    <property type="project" value="UniProtKB-SubCell"/>
</dbReference>
<dbReference type="AlphaFoldDB" id="A0A238KCL3"/>
<evidence type="ECO:0000259" key="6">
    <source>
        <dbReference type="Pfam" id="PF00999"/>
    </source>
</evidence>
<keyword evidence="4 5" id="KW-0472">Membrane</keyword>
<dbReference type="InterPro" id="IPR006153">
    <property type="entry name" value="Cation/H_exchanger_TM"/>
</dbReference>
<keyword evidence="2 5" id="KW-0812">Transmembrane</keyword>
<reference evidence="7 8" key="1">
    <citation type="submission" date="2017-05" db="EMBL/GenBank/DDBJ databases">
        <authorList>
            <person name="Song R."/>
            <person name="Chenine A.L."/>
            <person name="Ruprecht R.M."/>
        </authorList>
    </citation>
    <scope>NUCLEOTIDE SEQUENCE [LARGE SCALE GENOMIC DNA]</scope>
    <source>
        <strain evidence="7 8">CECT 8898</strain>
    </source>
</reference>
<gene>
    <name evidence="7" type="ORF">MAA8898_02093</name>
</gene>
<feature type="transmembrane region" description="Helical" evidence="5">
    <location>
        <begin position="188"/>
        <end position="211"/>
    </location>
</feature>
<feature type="transmembrane region" description="Helical" evidence="5">
    <location>
        <begin position="273"/>
        <end position="295"/>
    </location>
</feature>
<dbReference type="PANTHER" id="PTHR43021:SF2">
    <property type="entry name" value="CATION_H+ EXCHANGER DOMAIN-CONTAINING PROTEIN"/>
    <property type="match status" value="1"/>
</dbReference>
<feature type="transmembrane region" description="Helical" evidence="5">
    <location>
        <begin position="6"/>
        <end position="24"/>
    </location>
</feature>
<evidence type="ECO:0000256" key="1">
    <source>
        <dbReference type="ARBA" id="ARBA00004141"/>
    </source>
</evidence>
<comment type="subcellular location">
    <subcellularLocation>
        <location evidence="1">Membrane</location>
        <topology evidence="1">Multi-pass membrane protein</topology>
    </subcellularLocation>
</comment>
<evidence type="ECO:0000313" key="7">
    <source>
        <dbReference type="EMBL" id="SMX40267.1"/>
    </source>
</evidence>
<dbReference type="GO" id="GO:1902600">
    <property type="term" value="P:proton transmembrane transport"/>
    <property type="evidence" value="ECO:0007669"/>
    <property type="project" value="InterPro"/>
</dbReference>
<feature type="transmembrane region" description="Helical" evidence="5">
    <location>
        <begin position="223"/>
        <end position="252"/>
    </location>
</feature>
<sequence length="388" mass="40483">MEYGPVFIAFGALFLTGLAADALGHRTRLPAVTLLLIMGILAGQSGFDLIPDLAIGWYEPLSMVALTMVAFLLGSALRYDKVAAHGRAILGVSAAVVIFTMLLLAMGLWLMALPLGLSLVIGAIATATDPAATEDTLRQYGADGAFADVVRGIVAIDDAWGMIVFALAMVVAQAMGNGGFDLGHMGLAVYEVGGALALGLVVGLPGAYLTGRLKQGEPTRLEALGLVFLTLGLALTFEVSFLLAGMMAGAVIANLARHHERAFHEIEMVERPFLILFFLLAGASMEIAALAAIGWLGLAYIVLRIAGRIAGGWLGGVWSGMPPVDRRWIGPALLPQAGVAVGMALVAAAEMPQHAELLLSLTIGTTVVFEVIGPFVTMLAVRRVQDAA</sequence>
<name>A0A238KCL3_9RHOB</name>
<keyword evidence="8" id="KW-1185">Reference proteome</keyword>
<proteinExistence type="predicted"/>
<organism evidence="7 8">
    <name type="scientific">Maliponia aquimaris</name>
    <dbReference type="NCBI Taxonomy" id="1673631"/>
    <lineage>
        <taxon>Bacteria</taxon>
        <taxon>Pseudomonadati</taxon>
        <taxon>Pseudomonadota</taxon>
        <taxon>Alphaproteobacteria</taxon>
        <taxon>Rhodobacterales</taxon>
        <taxon>Paracoccaceae</taxon>
        <taxon>Maliponia</taxon>
    </lineage>
</organism>
<accession>A0A238KCL3</accession>
<dbReference type="Pfam" id="PF00999">
    <property type="entry name" value="Na_H_Exchanger"/>
    <property type="match status" value="1"/>
</dbReference>
<evidence type="ECO:0000256" key="5">
    <source>
        <dbReference type="SAM" id="Phobius"/>
    </source>
</evidence>
<evidence type="ECO:0000256" key="3">
    <source>
        <dbReference type="ARBA" id="ARBA00022989"/>
    </source>
</evidence>
<evidence type="ECO:0000313" key="8">
    <source>
        <dbReference type="Proteomes" id="UP000207598"/>
    </source>
</evidence>
<dbReference type="PANTHER" id="PTHR43021">
    <property type="entry name" value="NA(+)/H(+) ANTIPORTER-RELATED"/>
    <property type="match status" value="1"/>
</dbReference>
<dbReference type="InterPro" id="IPR038770">
    <property type="entry name" value="Na+/solute_symporter_sf"/>
</dbReference>
<feature type="transmembrane region" description="Helical" evidence="5">
    <location>
        <begin position="57"/>
        <end position="77"/>
    </location>
</feature>
<feature type="transmembrane region" description="Helical" evidence="5">
    <location>
        <begin position="301"/>
        <end position="321"/>
    </location>
</feature>
<feature type="transmembrane region" description="Helical" evidence="5">
    <location>
        <begin position="31"/>
        <end position="51"/>
    </location>
</feature>
<feature type="transmembrane region" description="Helical" evidence="5">
    <location>
        <begin position="159"/>
        <end position="176"/>
    </location>
</feature>
<dbReference type="Proteomes" id="UP000207598">
    <property type="component" value="Unassembled WGS sequence"/>
</dbReference>
<dbReference type="Gene3D" id="1.20.1530.20">
    <property type="match status" value="1"/>
</dbReference>
<dbReference type="GO" id="GO:0015297">
    <property type="term" value="F:antiporter activity"/>
    <property type="evidence" value="ECO:0007669"/>
    <property type="project" value="InterPro"/>
</dbReference>
<keyword evidence="3 5" id="KW-1133">Transmembrane helix</keyword>
<dbReference type="EMBL" id="FXYF01000005">
    <property type="protein sequence ID" value="SMX40267.1"/>
    <property type="molecule type" value="Genomic_DNA"/>
</dbReference>
<dbReference type="RefSeq" id="WP_094020930.1">
    <property type="nucleotide sequence ID" value="NZ_FXYF01000005.1"/>
</dbReference>
<feature type="transmembrane region" description="Helical" evidence="5">
    <location>
        <begin position="333"/>
        <end position="351"/>
    </location>
</feature>
<feature type="transmembrane region" description="Helical" evidence="5">
    <location>
        <begin position="89"/>
        <end position="112"/>
    </location>
</feature>
<evidence type="ECO:0000256" key="4">
    <source>
        <dbReference type="ARBA" id="ARBA00023136"/>
    </source>
</evidence>
<protein>
    <submittedName>
        <fullName evidence="7">Sodium/hydrogen exchanger family protein</fullName>
    </submittedName>
</protein>
<evidence type="ECO:0000256" key="2">
    <source>
        <dbReference type="ARBA" id="ARBA00022692"/>
    </source>
</evidence>